<dbReference type="Proteomes" id="UP001303046">
    <property type="component" value="Unassembled WGS sequence"/>
</dbReference>
<organism evidence="5 6">
    <name type="scientific">Necator americanus</name>
    <name type="common">Human hookworm</name>
    <dbReference type="NCBI Taxonomy" id="51031"/>
    <lineage>
        <taxon>Eukaryota</taxon>
        <taxon>Metazoa</taxon>
        <taxon>Ecdysozoa</taxon>
        <taxon>Nematoda</taxon>
        <taxon>Chromadorea</taxon>
        <taxon>Rhabditida</taxon>
        <taxon>Rhabditina</taxon>
        <taxon>Rhabditomorpha</taxon>
        <taxon>Strongyloidea</taxon>
        <taxon>Ancylostomatidae</taxon>
        <taxon>Bunostominae</taxon>
        <taxon>Necator</taxon>
    </lineage>
</organism>
<dbReference type="CDD" id="cd19071">
    <property type="entry name" value="AKR_AKR1-5-like"/>
    <property type="match status" value="1"/>
</dbReference>
<evidence type="ECO:0000256" key="1">
    <source>
        <dbReference type="ARBA" id="ARBA00007905"/>
    </source>
</evidence>
<dbReference type="PANTHER" id="PTHR43827:SF3">
    <property type="entry name" value="NADP-DEPENDENT OXIDOREDUCTASE DOMAIN-CONTAINING PROTEIN"/>
    <property type="match status" value="1"/>
</dbReference>
<dbReference type="InterPro" id="IPR018170">
    <property type="entry name" value="Aldo/ket_reductase_CS"/>
</dbReference>
<evidence type="ECO:0000313" key="6">
    <source>
        <dbReference type="Proteomes" id="UP001303046"/>
    </source>
</evidence>
<evidence type="ECO:0000313" key="5">
    <source>
        <dbReference type="EMBL" id="KAK6739930.1"/>
    </source>
</evidence>
<dbReference type="InterPro" id="IPR023210">
    <property type="entry name" value="NADP_OxRdtase_dom"/>
</dbReference>
<keyword evidence="2" id="KW-0521">NADP</keyword>
<evidence type="ECO:0000256" key="3">
    <source>
        <dbReference type="ARBA" id="ARBA00023002"/>
    </source>
</evidence>
<dbReference type="EMBL" id="JAVFWL010000003">
    <property type="protein sequence ID" value="KAK6739930.1"/>
    <property type="molecule type" value="Genomic_DNA"/>
</dbReference>
<protein>
    <recommendedName>
        <fullName evidence="4">NADP-dependent oxidoreductase domain-containing protein</fullName>
    </recommendedName>
</protein>
<keyword evidence="6" id="KW-1185">Reference proteome</keyword>
<dbReference type="PANTHER" id="PTHR43827">
    <property type="entry name" value="2,5-DIKETO-D-GLUCONIC ACID REDUCTASE"/>
    <property type="match status" value="1"/>
</dbReference>
<sequence>MLLVRHLFRSTKPLSITYWKALSTKMSLKEGTVVGGVKRLSDGNNIPMIGLGISRIVGQESVETSVFAALKAGYRLFDTAELYENETELGNALETSLLKLGLKREDIFITTKVQTKDGDAANWAEQSVMESLKKLKTTYLDMVLVHFPRDRYTGIDDAFEINKKGRKEVWQKLEQLKESGKIKSIGVSNYEVYHLAELFEYAKHLPVLNQFEFHPYLTRRTLIKFCELNGIFTQAFSSLLWGNKEILNEKPIQELVKKFDVSPQTILYAFAVCSGVGIIPKSANPTRIHENLHKVAAISLSPSELASLRELDRNAAFCPRKCPKTIEERYGK</sequence>
<dbReference type="PROSITE" id="PS00798">
    <property type="entry name" value="ALDOKETO_REDUCTASE_1"/>
    <property type="match status" value="1"/>
</dbReference>
<dbReference type="InterPro" id="IPR036812">
    <property type="entry name" value="NAD(P)_OxRdtase_dom_sf"/>
</dbReference>
<dbReference type="Pfam" id="PF00248">
    <property type="entry name" value="Aldo_ket_red"/>
    <property type="match status" value="1"/>
</dbReference>
<accession>A0ABR1CPE3</accession>
<comment type="caution">
    <text evidence="5">The sequence shown here is derived from an EMBL/GenBank/DDBJ whole genome shotgun (WGS) entry which is preliminary data.</text>
</comment>
<evidence type="ECO:0000256" key="2">
    <source>
        <dbReference type="ARBA" id="ARBA00022857"/>
    </source>
</evidence>
<comment type="similarity">
    <text evidence="1">Belongs to the aldo/keto reductase family.</text>
</comment>
<gene>
    <name evidence="5" type="primary">Necator_chrIII.g9190</name>
    <name evidence="5" type="ORF">RB195_008425</name>
</gene>
<dbReference type="SUPFAM" id="SSF51430">
    <property type="entry name" value="NAD(P)-linked oxidoreductase"/>
    <property type="match status" value="1"/>
</dbReference>
<dbReference type="PRINTS" id="PR00069">
    <property type="entry name" value="ALDKETRDTASE"/>
</dbReference>
<proteinExistence type="inferred from homology"/>
<dbReference type="PIRSF" id="PIRSF000097">
    <property type="entry name" value="AKR"/>
    <property type="match status" value="1"/>
</dbReference>
<dbReference type="PROSITE" id="PS00062">
    <property type="entry name" value="ALDOKETO_REDUCTASE_2"/>
    <property type="match status" value="1"/>
</dbReference>
<dbReference type="Gene3D" id="3.20.20.100">
    <property type="entry name" value="NADP-dependent oxidoreductase domain"/>
    <property type="match status" value="1"/>
</dbReference>
<feature type="domain" description="NADP-dependent oxidoreductase" evidence="4">
    <location>
        <begin position="57"/>
        <end position="312"/>
    </location>
</feature>
<name>A0ABR1CPE3_NECAM</name>
<dbReference type="InterPro" id="IPR020471">
    <property type="entry name" value="AKR"/>
</dbReference>
<keyword evidence="3" id="KW-0560">Oxidoreductase</keyword>
<evidence type="ECO:0000259" key="4">
    <source>
        <dbReference type="Pfam" id="PF00248"/>
    </source>
</evidence>
<reference evidence="5 6" key="1">
    <citation type="submission" date="2023-08" db="EMBL/GenBank/DDBJ databases">
        <title>A Necator americanus chromosomal reference genome.</title>
        <authorList>
            <person name="Ilik V."/>
            <person name="Petrzelkova K.J."/>
            <person name="Pardy F."/>
            <person name="Fuh T."/>
            <person name="Niatou-Singa F.S."/>
            <person name="Gouil Q."/>
            <person name="Baker L."/>
            <person name="Ritchie M.E."/>
            <person name="Jex A.R."/>
            <person name="Gazzola D."/>
            <person name="Li H."/>
            <person name="Toshio Fujiwara R."/>
            <person name="Zhan B."/>
            <person name="Aroian R.V."/>
            <person name="Pafco B."/>
            <person name="Schwarz E.M."/>
        </authorList>
    </citation>
    <scope>NUCLEOTIDE SEQUENCE [LARGE SCALE GENOMIC DNA]</scope>
    <source>
        <strain evidence="5 6">Aroian</strain>
        <tissue evidence="5">Whole animal</tissue>
    </source>
</reference>